<feature type="compositionally biased region" description="Acidic residues" evidence="10">
    <location>
        <begin position="643"/>
        <end position="654"/>
    </location>
</feature>
<evidence type="ECO:0000313" key="13">
    <source>
        <dbReference type="EMBL" id="CAL1698350.1"/>
    </source>
</evidence>
<feature type="transmembrane region" description="Helical" evidence="11">
    <location>
        <begin position="29"/>
        <end position="51"/>
    </location>
</feature>
<evidence type="ECO:0000256" key="2">
    <source>
        <dbReference type="ARBA" id="ARBA00022448"/>
    </source>
</evidence>
<feature type="transmembrane region" description="Helical" evidence="11">
    <location>
        <begin position="156"/>
        <end position="179"/>
    </location>
</feature>
<keyword evidence="9" id="KW-0050">Antiport</keyword>
<evidence type="ECO:0000256" key="8">
    <source>
        <dbReference type="ARBA" id="ARBA00023201"/>
    </source>
</evidence>
<keyword evidence="7 11" id="KW-0472">Membrane</keyword>
<feature type="compositionally biased region" description="Low complexity" evidence="10">
    <location>
        <begin position="577"/>
        <end position="590"/>
    </location>
</feature>
<feature type="transmembrane region" description="Helical" evidence="11">
    <location>
        <begin position="92"/>
        <end position="111"/>
    </location>
</feature>
<reference evidence="14" key="1">
    <citation type="submission" date="2024-04" db="EMBL/GenBank/DDBJ databases">
        <authorList>
            <person name="Shaw F."/>
            <person name="Minotto A."/>
        </authorList>
    </citation>
    <scope>NUCLEOTIDE SEQUENCE [LARGE SCALE GENOMIC DNA]</scope>
</reference>
<feature type="transmembrane region" description="Helical" evidence="11">
    <location>
        <begin position="423"/>
        <end position="445"/>
    </location>
</feature>
<feature type="transmembrane region" description="Helical" evidence="11">
    <location>
        <begin position="123"/>
        <end position="144"/>
    </location>
</feature>
<keyword evidence="3 9" id="KW-0812">Transmembrane</keyword>
<keyword evidence="5" id="KW-0915">Sodium</keyword>
<feature type="transmembrane region" description="Helical" evidence="11">
    <location>
        <begin position="711"/>
        <end position="729"/>
    </location>
</feature>
<gene>
    <name evidence="13" type="ORF">GFSPODELE1_LOCUS2121</name>
</gene>
<feature type="transmembrane region" description="Helical" evidence="11">
    <location>
        <begin position="63"/>
        <end position="80"/>
    </location>
</feature>
<evidence type="ECO:0000256" key="10">
    <source>
        <dbReference type="SAM" id="MobiDB-lite"/>
    </source>
</evidence>
<sequence length="731" mass="80070">MSEQFIPSPVVLLAPTATTTPVPEEEEYYSSWSLFLVCLLLTISLLTSYYLQIKRIRAIHETLVAILAGMFVGLVVRLAPGTMIREMLTFKHTLFFNLLLPPIILNSGYELKQENFFRNFGSILTFAFLGTFISAVGVGVLVYIYSFLGLESLEVTLIECLIFGSTLSATDPVTILAIFNQYKVDPKLYTIIFGESLLNDAVSIVMYETLTQFHGTEIYISSIFHGIGIFLLSFSVSMALGVVFGLAMSLVLKHSSLNLYPGIESCLVALSAYTCYFFSNGLSMSGIVSLLFCGITLKHYAYHTMSRRTQRTTKYIFSTLAQLSENFIFIYLGLSLFTSPPSSTKVTNYVKPLFITITTVAVVFTRYAAVFPLSEAINFFHKHARGQRSEELPHSYQMMLFWAGLRGAVGVALAAGFKGENAQTLRITVLVVVVLTVIVFGGTTARMLEVLGIRTGVEDDGASDSEDEETRPWYRGRRNGNGGLSSWADEEDGGYLSSQQAASLGRMSRGRVGVHYGLPRSYNHQALAPTSPLNNNAIFSAASSDSYDSDVEVLPMAATSPLEPPSPSVKRFSRDTSALQGSASGSGAAGTAEEGKWFQALDERYLLPLFSNATASRTFHARKARRSSGLGFTSSGSRIDTPVDTDEEGEDSSELDLTTATPHAVRSPRYQSPSPMATNVDGAQEIPPAATMDESRLERGLASPMLRRDNFFAFVGYTFVYFTSDLAAISY</sequence>
<evidence type="ECO:0000256" key="9">
    <source>
        <dbReference type="RuleBase" id="RU003722"/>
    </source>
</evidence>
<dbReference type="Proteomes" id="UP001497453">
    <property type="component" value="Chromosome 10"/>
</dbReference>
<comment type="subcellular location">
    <subcellularLocation>
        <location evidence="1">Membrane</location>
        <topology evidence="1">Multi-pass membrane protein</topology>
    </subcellularLocation>
</comment>
<dbReference type="InterPro" id="IPR006153">
    <property type="entry name" value="Cation/H_exchanger_TM"/>
</dbReference>
<keyword evidence="2 9" id="KW-0813">Transport</keyword>
<feature type="compositionally biased region" description="Acidic residues" evidence="10">
    <location>
        <begin position="458"/>
        <end position="469"/>
    </location>
</feature>
<keyword evidence="14" id="KW-1185">Reference proteome</keyword>
<evidence type="ECO:0000256" key="5">
    <source>
        <dbReference type="ARBA" id="ARBA00023053"/>
    </source>
</evidence>
<name>A0ABP1CRR0_9APHY</name>
<protein>
    <recommendedName>
        <fullName evidence="9">Sodium/hydrogen exchanger</fullName>
    </recommendedName>
</protein>
<comment type="similarity">
    <text evidence="9">Belongs to the monovalent cation:proton antiporter 1 (CPA1) transporter (TC 2.A.36) family.</text>
</comment>
<dbReference type="NCBIfam" id="TIGR00840">
    <property type="entry name" value="b_cpa1"/>
    <property type="match status" value="1"/>
</dbReference>
<feature type="domain" description="Cation/H+ exchanger transmembrane" evidence="12">
    <location>
        <begin position="44"/>
        <end position="449"/>
    </location>
</feature>
<dbReference type="EMBL" id="OZ037953">
    <property type="protein sequence ID" value="CAL1698350.1"/>
    <property type="molecule type" value="Genomic_DNA"/>
</dbReference>
<feature type="transmembrane region" description="Helical" evidence="11">
    <location>
        <begin position="354"/>
        <end position="377"/>
    </location>
</feature>
<dbReference type="InterPro" id="IPR018422">
    <property type="entry name" value="Cation/H_exchanger_CPA1"/>
</dbReference>
<evidence type="ECO:0000256" key="11">
    <source>
        <dbReference type="SAM" id="Phobius"/>
    </source>
</evidence>
<evidence type="ECO:0000313" key="14">
    <source>
        <dbReference type="Proteomes" id="UP001497453"/>
    </source>
</evidence>
<feature type="transmembrane region" description="Helical" evidence="11">
    <location>
        <begin position="227"/>
        <end position="252"/>
    </location>
</feature>
<dbReference type="PRINTS" id="PR01084">
    <property type="entry name" value="NAHEXCHNGR"/>
</dbReference>
<proteinExistence type="inferred from homology"/>
<evidence type="ECO:0000256" key="3">
    <source>
        <dbReference type="ARBA" id="ARBA00022692"/>
    </source>
</evidence>
<keyword evidence="6 9" id="KW-0406">Ion transport</keyword>
<organism evidence="13 14">
    <name type="scientific">Somion occarium</name>
    <dbReference type="NCBI Taxonomy" id="3059160"/>
    <lineage>
        <taxon>Eukaryota</taxon>
        <taxon>Fungi</taxon>
        <taxon>Dikarya</taxon>
        <taxon>Basidiomycota</taxon>
        <taxon>Agaricomycotina</taxon>
        <taxon>Agaricomycetes</taxon>
        <taxon>Polyporales</taxon>
        <taxon>Cerrenaceae</taxon>
        <taxon>Somion</taxon>
    </lineage>
</organism>
<feature type="region of interest" description="Disordered" evidence="10">
    <location>
        <begin position="558"/>
        <end position="591"/>
    </location>
</feature>
<evidence type="ECO:0000256" key="4">
    <source>
        <dbReference type="ARBA" id="ARBA00022989"/>
    </source>
</evidence>
<feature type="transmembrane region" description="Helical" evidence="11">
    <location>
        <begin position="398"/>
        <end position="417"/>
    </location>
</feature>
<evidence type="ECO:0000259" key="12">
    <source>
        <dbReference type="Pfam" id="PF00999"/>
    </source>
</evidence>
<evidence type="ECO:0000256" key="1">
    <source>
        <dbReference type="ARBA" id="ARBA00004141"/>
    </source>
</evidence>
<evidence type="ECO:0000256" key="7">
    <source>
        <dbReference type="ARBA" id="ARBA00023136"/>
    </source>
</evidence>
<accession>A0ABP1CRR0</accession>
<feature type="region of interest" description="Disordered" evidence="10">
    <location>
        <begin position="626"/>
        <end position="691"/>
    </location>
</feature>
<keyword evidence="8 9" id="KW-0739">Sodium transport</keyword>
<dbReference type="InterPro" id="IPR004709">
    <property type="entry name" value="NaH_exchanger"/>
</dbReference>
<dbReference type="Pfam" id="PF00999">
    <property type="entry name" value="Na_H_Exchanger"/>
    <property type="match status" value="1"/>
</dbReference>
<feature type="transmembrane region" description="Helical" evidence="11">
    <location>
        <begin position="315"/>
        <end position="334"/>
    </location>
</feature>
<keyword evidence="4 11" id="KW-1133">Transmembrane helix</keyword>
<evidence type="ECO:0000256" key="6">
    <source>
        <dbReference type="ARBA" id="ARBA00023065"/>
    </source>
</evidence>
<dbReference type="Gene3D" id="6.10.140.1330">
    <property type="match status" value="1"/>
</dbReference>
<dbReference type="PANTHER" id="PTHR10110">
    <property type="entry name" value="SODIUM/HYDROGEN EXCHANGER"/>
    <property type="match status" value="1"/>
</dbReference>
<feature type="region of interest" description="Disordered" evidence="10">
    <location>
        <begin position="458"/>
        <end position="492"/>
    </location>
</feature>
<dbReference type="PANTHER" id="PTHR10110:SF187">
    <property type="entry name" value="SODIUM_HYDROGEN EXCHANGER"/>
    <property type="match status" value="1"/>
</dbReference>